<dbReference type="PANTHER" id="PTHR35502">
    <property type="entry name" value="PROTEIN MICROTUBULE BINDING PROTEIN 2C"/>
    <property type="match status" value="1"/>
</dbReference>
<organism evidence="2 3">
    <name type="scientific">Hibiscus syriacus</name>
    <name type="common">Rose of Sharon</name>
    <dbReference type="NCBI Taxonomy" id="106335"/>
    <lineage>
        <taxon>Eukaryota</taxon>
        <taxon>Viridiplantae</taxon>
        <taxon>Streptophyta</taxon>
        <taxon>Embryophyta</taxon>
        <taxon>Tracheophyta</taxon>
        <taxon>Spermatophyta</taxon>
        <taxon>Magnoliopsida</taxon>
        <taxon>eudicotyledons</taxon>
        <taxon>Gunneridae</taxon>
        <taxon>Pentapetalae</taxon>
        <taxon>rosids</taxon>
        <taxon>malvids</taxon>
        <taxon>Malvales</taxon>
        <taxon>Malvaceae</taxon>
        <taxon>Malvoideae</taxon>
        <taxon>Hibiscus</taxon>
    </lineage>
</organism>
<keyword evidence="3" id="KW-1185">Reference proteome</keyword>
<dbReference type="GO" id="GO:0010497">
    <property type="term" value="P:plasmodesmata-mediated intercellular transport"/>
    <property type="evidence" value="ECO:0007669"/>
    <property type="project" value="InterPro"/>
</dbReference>
<feature type="coiled-coil region" evidence="1">
    <location>
        <begin position="2"/>
        <end position="39"/>
    </location>
</feature>
<evidence type="ECO:0000313" key="2">
    <source>
        <dbReference type="EMBL" id="KAE8672323.1"/>
    </source>
</evidence>
<reference evidence="2" key="1">
    <citation type="submission" date="2019-09" db="EMBL/GenBank/DDBJ databases">
        <title>Draft genome information of white flower Hibiscus syriacus.</title>
        <authorList>
            <person name="Kim Y.-M."/>
        </authorList>
    </citation>
    <scope>NUCLEOTIDE SEQUENCE [LARGE SCALE GENOMIC DNA]</scope>
    <source>
        <strain evidence="2">YM2019G1</strain>
    </source>
</reference>
<dbReference type="EMBL" id="VEPZ02001449">
    <property type="protein sequence ID" value="KAE8672323.1"/>
    <property type="molecule type" value="Genomic_DNA"/>
</dbReference>
<accession>A0A6A2XA39</accession>
<sequence length="88" mass="10362">MLEDLQRKLFEKDELLKSAEISKNEINKTHTELDRLKRHAVEKDSLTKSIQMQLSDAKDDVDDKEMLKWKKASLSCCTCCYKREDEDP</sequence>
<gene>
    <name evidence="2" type="ORF">F3Y22_tig00111847pilonHSYRG00286</name>
</gene>
<proteinExistence type="predicted"/>
<dbReference type="InterPro" id="IPR040289">
    <property type="entry name" value="MBP2C"/>
</dbReference>
<evidence type="ECO:0000256" key="1">
    <source>
        <dbReference type="SAM" id="Coils"/>
    </source>
</evidence>
<dbReference type="GO" id="GO:0008017">
    <property type="term" value="F:microtubule binding"/>
    <property type="evidence" value="ECO:0007669"/>
    <property type="project" value="InterPro"/>
</dbReference>
<dbReference type="PANTHER" id="PTHR35502:SF2">
    <property type="entry name" value="PROTEIN MICROTUBULE BINDING PROTEIN 2C"/>
    <property type="match status" value="1"/>
</dbReference>
<protein>
    <submittedName>
        <fullName evidence="2">Uncharacterized protein</fullName>
    </submittedName>
</protein>
<dbReference type="Proteomes" id="UP000436088">
    <property type="component" value="Unassembled WGS sequence"/>
</dbReference>
<dbReference type="AlphaFoldDB" id="A0A6A2XA39"/>
<name>A0A6A2XA39_HIBSY</name>
<evidence type="ECO:0000313" key="3">
    <source>
        <dbReference type="Proteomes" id="UP000436088"/>
    </source>
</evidence>
<keyword evidence="1" id="KW-0175">Coiled coil</keyword>
<comment type="caution">
    <text evidence="2">The sequence shown here is derived from an EMBL/GenBank/DDBJ whole genome shotgun (WGS) entry which is preliminary data.</text>
</comment>